<proteinExistence type="predicted"/>
<dbReference type="EMBL" id="CM051401">
    <property type="protein sequence ID" value="KAJ4713637.1"/>
    <property type="molecule type" value="Genomic_DNA"/>
</dbReference>
<comment type="caution">
    <text evidence="1">The sequence shown here is derived from an EMBL/GenBank/DDBJ whole genome shotgun (WGS) entry which is preliminary data.</text>
</comment>
<accession>A0ACC1XRV6</accession>
<reference evidence="1 2" key="1">
    <citation type="journal article" date="2023" name="Science">
        <title>Complex scaffold remodeling in plant triterpene biosynthesis.</title>
        <authorList>
            <person name="De La Pena R."/>
            <person name="Hodgson H."/>
            <person name="Liu J.C."/>
            <person name="Stephenson M.J."/>
            <person name="Martin A.C."/>
            <person name="Owen C."/>
            <person name="Harkess A."/>
            <person name="Leebens-Mack J."/>
            <person name="Jimenez L.E."/>
            <person name="Osbourn A."/>
            <person name="Sattely E.S."/>
        </authorList>
    </citation>
    <scope>NUCLEOTIDE SEQUENCE [LARGE SCALE GENOMIC DNA]</scope>
    <source>
        <strain evidence="2">cv. JPN11</strain>
        <tissue evidence="1">Leaf</tissue>
    </source>
</reference>
<evidence type="ECO:0000313" key="2">
    <source>
        <dbReference type="Proteomes" id="UP001164539"/>
    </source>
</evidence>
<dbReference type="Proteomes" id="UP001164539">
    <property type="component" value="Chromosome 8"/>
</dbReference>
<keyword evidence="2" id="KW-1185">Reference proteome</keyword>
<gene>
    <name evidence="1" type="ORF">OWV82_015699</name>
</gene>
<protein>
    <submittedName>
        <fullName evidence="1">Transposase, Ptta/En/Spm, plant</fullName>
    </submittedName>
</protein>
<sequence>MEGFDLRGCVDYVMEKRWKDYRYELHQYYKQFKSTEEARQHPYGNVTQEDWDWLCTFFDSKYSEKRPKLNPQSRARVPYKHRAWSKSIFSEVDHEAELFHDIHCTATSHAQTEALRVEMEELRTWVQNQQVEVDALRNIIHDQQERLKRLEGRVFPSNEGSTIAQHQQSAIVPGQEERLRRLEDRVYATQDCNESGSGPSMAALE</sequence>
<name>A0ACC1XRV6_MELAZ</name>
<organism evidence="1 2">
    <name type="scientific">Melia azedarach</name>
    <name type="common">Chinaberry tree</name>
    <dbReference type="NCBI Taxonomy" id="155640"/>
    <lineage>
        <taxon>Eukaryota</taxon>
        <taxon>Viridiplantae</taxon>
        <taxon>Streptophyta</taxon>
        <taxon>Embryophyta</taxon>
        <taxon>Tracheophyta</taxon>
        <taxon>Spermatophyta</taxon>
        <taxon>Magnoliopsida</taxon>
        <taxon>eudicotyledons</taxon>
        <taxon>Gunneridae</taxon>
        <taxon>Pentapetalae</taxon>
        <taxon>rosids</taxon>
        <taxon>malvids</taxon>
        <taxon>Sapindales</taxon>
        <taxon>Meliaceae</taxon>
        <taxon>Melia</taxon>
    </lineage>
</organism>
<evidence type="ECO:0000313" key="1">
    <source>
        <dbReference type="EMBL" id="KAJ4713637.1"/>
    </source>
</evidence>